<feature type="non-terminal residue" evidence="1">
    <location>
        <position position="1"/>
    </location>
</feature>
<gene>
    <name evidence="1" type="ORF">PACLA_8A012522</name>
</gene>
<evidence type="ECO:0000313" key="1">
    <source>
        <dbReference type="EMBL" id="CAB4043411.1"/>
    </source>
</evidence>
<feature type="non-terminal residue" evidence="1">
    <location>
        <position position="106"/>
    </location>
</feature>
<evidence type="ECO:0000313" key="2">
    <source>
        <dbReference type="Proteomes" id="UP001152795"/>
    </source>
</evidence>
<accession>A0A6S7KMR1</accession>
<dbReference type="EMBL" id="CACRXK020032294">
    <property type="protein sequence ID" value="CAB4043411.1"/>
    <property type="molecule type" value="Genomic_DNA"/>
</dbReference>
<proteinExistence type="predicted"/>
<dbReference type="OrthoDB" id="2153609at2759"/>
<sequence>LDLSSCIDIPSETFDELAKLTSLKRLNLHRTQITENNFEKIARNLVSLDLWRAKSLTQNGISSIYQNCPNLEEIDLGWCNNVATHSSLRLLVTHCQKMKKIFLTAL</sequence>
<protein>
    <submittedName>
        <fullName evidence="1">F-box LRR-repeat 4 isoform X2</fullName>
    </submittedName>
</protein>
<dbReference type="SMART" id="SM00367">
    <property type="entry name" value="LRR_CC"/>
    <property type="match status" value="2"/>
</dbReference>
<dbReference type="SUPFAM" id="SSF52047">
    <property type="entry name" value="RNI-like"/>
    <property type="match status" value="1"/>
</dbReference>
<dbReference type="Proteomes" id="UP001152795">
    <property type="component" value="Unassembled WGS sequence"/>
</dbReference>
<reference evidence="1" key="1">
    <citation type="submission" date="2020-04" db="EMBL/GenBank/DDBJ databases">
        <authorList>
            <person name="Alioto T."/>
            <person name="Alioto T."/>
            <person name="Gomez Garrido J."/>
        </authorList>
    </citation>
    <scope>NUCLEOTIDE SEQUENCE</scope>
    <source>
        <strain evidence="1">A484AB</strain>
    </source>
</reference>
<dbReference type="InterPro" id="IPR006553">
    <property type="entry name" value="Leu-rich_rpt_Cys-con_subtyp"/>
</dbReference>
<name>A0A6S7KMR1_PARCT</name>
<organism evidence="1 2">
    <name type="scientific">Paramuricea clavata</name>
    <name type="common">Red gorgonian</name>
    <name type="synonym">Violescent sea-whip</name>
    <dbReference type="NCBI Taxonomy" id="317549"/>
    <lineage>
        <taxon>Eukaryota</taxon>
        <taxon>Metazoa</taxon>
        <taxon>Cnidaria</taxon>
        <taxon>Anthozoa</taxon>
        <taxon>Octocorallia</taxon>
        <taxon>Malacalcyonacea</taxon>
        <taxon>Plexauridae</taxon>
        <taxon>Paramuricea</taxon>
    </lineage>
</organism>
<keyword evidence="2" id="KW-1185">Reference proteome</keyword>
<comment type="caution">
    <text evidence="1">The sequence shown here is derived from an EMBL/GenBank/DDBJ whole genome shotgun (WGS) entry which is preliminary data.</text>
</comment>
<dbReference type="AlphaFoldDB" id="A0A6S7KMR1"/>
<dbReference type="InterPro" id="IPR032675">
    <property type="entry name" value="LRR_dom_sf"/>
</dbReference>
<dbReference type="Gene3D" id="3.80.10.10">
    <property type="entry name" value="Ribonuclease Inhibitor"/>
    <property type="match status" value="1"/>
</dbReference>